<sequence length="244" mass="26650">MRLLRHLLAIASFGLIAATATAGAAPADPKNGADYLTLSQAQQTDSGKKIEVTEFFGYFCPHCNAFDPLLTDWVKKQGDHIAFKRVHIAFGEAMVPQQRLFYTIEAMGKTEELHKKIFNAIHLERKSLNTDAEIIDFVAKQGVDKQKFTEIFNSFGVQTKALRAAQMQAAYKIDGVPTIAIDGRYITSPSIANNAMPRGQNEAAMQVAALQVMDFLVAKAGKEHGAEVKPAAVSSSVKPVVKKQ</sequence>
<dbReference type="SUPFAM" id="SSF52833">
    <property type="entry name" value="Thioredoxin-like"/>
    <property type="match status" value="1"/>
</dbReference>
<dbReference type="Pfam" id="PF01323">
    <property type="entry name" value="DSBA"/>
    <property type="match status" value="1"/>
</dbReference>
<dbReference type="InterPro" id="IPR013766">
    <property type="entry name" value="Thioredoxin_domain"/>
</dbReference>
<evidence type="ECO:0000256" key="7">
    <source>
        <dbReference type="ARBA" id="ARBA00023284"/>
    </source>
</evidence>
<evidence type="ECO:0000313" key="11">
    <source>
        <dbReference type="Proteomes" id="UP001595530"/>
    </source>
</evidence>
<feature type="domain" description="Thioredoxin" evidence="9">
    <location>
        <begin position="14"/>
        <end position="170"/>
    </location>
</feature>
<dbReference type="EMBL" id="JBHRTP010000031">
    <property type="protein sequence ID" value="MFC3108461.1"/>
    <property type="molecule type" value="Genomic_DNA"/>
</dbReference>
<dbReference type="InterPro" id="IPR050824">
    <property type="entry name" value="Thiol_disulfide_DsbA"/>
</dbReference>
<dbReference type="InterPro" id="IPR036249">
    <property type="entry name" value="Thioredoxin-like_sf"/>
</dbReference>
<evidence type="ECO:0000256" key="5">
    <source>
        <dbReference type="ARBA" id="ARBA00022764"/>
    </source>
</evidence>
<dbReference type="InterPro" id="IPR017937">
    <property type="entry name" value="Thioredoxin_CS"/>
</dbReference>
<evidence type="ECO:0000256" key="4">
    <source>
        <dbReference type="ARBA" id="ARBA00022729"/>
    </source>
</evidence>
<keyword evidence="7" id="KW-0676">Redox-active center</keyword>
<comment type="subcellular location">
    <subcellularLocation>
        <location evidence="1">Periplasm</location>
    </subcellularLocation>
</comment>
<keyword evidence="6" id="KW-1015">Disulfide bond</keyword>
<keyword evidence="5" id="KW-0574">Periplasm</keyword>
<dbReference type="PROSITE" id="PS00194">
    <property type="entry name" value="THIOREDOXIN_1"/>
    <property type="match status" value="1"/>
</dbReference>
<comment type="caution">
    <text evidence="10">The sequence shown here is derived from an EMBL/GenBank/DDBJ whole genome shotgun (WGS) entry which is preliminary data.</text>
</comment>
<dbReference type="InterPro" id="IPR023205">
    <property type="entry name" value="DsbA/DsbL"/>
</dbReference>
<evidence type="ECO:0000256" key="2">
    <source>
        <dbReference type="ARBA" id="ARBA00005791"/>
    </source>
</evidence>
<dbReference type="RefSeq" id="WP_390331530.1">
    <property type="nucleotide sequence ID" value="NZ_JBHRTP010000031.1"/>
</dbReference>
<dbReference type="Gene3D" id="3.40.30.10">
    <property type="entry name" value="Glutaredoxin"/>
    <property type="match status" value="1"/>
</dbReference>
<dbReference type="PANTHER" id="PTHR35891">
    <property type="entry name" value="THIOL:DISULFIDE INTERCHANGE PROTEIN DSBA"/>
    <property type="match status" value="1"/>
</dbReference>
<evidence type="ECO:0000313" key="10">
    <source>
        <dbReference type="EMBL" id="MFC3108461.1"/>
    </source>
</evidence>
<proteinExistence type="inferred from homology"/>
<evidence type="ECO:0000256" key="1">
    <source>
        <dbReference type="ARBA" id="ARBA00004418"/>
    </source>
</evidence>
<dbReference type="Proteomes" id="UP001595530">
    <property type="component" value="Unassembled WGS sequence"/>
</dbReference>
<comment type="similarity">
    <text evidence="2">Belongs to the thioredoxin family. DsbA subfamily.</text>
</comment>
<gene>
    <name evidence="10" type="ORF">ACFOFO_10880</name>
</gene>
<evidence type="ECO:0000256" key="8">
    <source>
        <dbReference type="SAM" id="SignalP"/>
    </source>
</evidence>
<protein>
    <recommendedName>
        <fullName evidence="3">Thiol:disulfide interchange protein DsbA</fullName>
    </recommendedName>
</protein>
<name>A0ABV7F335_9BURK</name>
<keyword evidence="4 8" id="KW-0732">Signal</keyword>
<keyword evidence="11" id="KW-1185">Reference proteome</keyword>
<accession>A0ABV7F335</accession>
<feature type="chain" id="PRO_5046673215" description="Thiol:disulfide interchange protein DsbA" evidence="8">
    <location>
        <begin position="25"/>
        <end position="244"/>
    </location>
</feature>
<dbReference type="PROSITE" id="PS51352">
    <property type="entry name" value="THIOREDOXIN_2"/>
    <property type="match status" value="1"/>
</dbReference>
<dbReference type="InterPro" id="IPR001853">
    <property type="entry name" value="DSBA-like_thioredoxin_dom"/>
</dbReference>
<feature type="signal peptide" evidence="8">
    <location>
        <begin position="1"/>
        <end position="24"/>
    </location>
</feature>
<organism evidence="10 11">
    <name type="scientific">Undibacterium arcticum</name>
    <dbReference type="NCBI Taxonomy" id="1762892"/>
    <lineage>
        <taxon>Bacteria</taxon>
        <taxon>Pseudomonadati</taxon>
        <taxon>Pseudomonadota</taxon>
        <taxon>Betaproteobacteria</taxon>
        <taxon>Burkholderiales</taxon>
        <taxon>Oxalobacteraceae</taxon>
        <taxon>Undibacterium</taxon>
    </lineage>
</organism>
<dbReference type="PANTHER" id="PTHR35891:SF3">
    <property type="entry name" value="THIOL:DISULFIDE INTERCHANGE PROTEIN DSBL"/>
    <property type="match status" value="1"/>
</dbReference>
<reference evidence="11" key="1">
    <citation type="journal article" date="2019" name="Int. J. Syst. Evol. Microbiol.">
        <title>The Global Catalogue of Microorganisms (GCM) 10K type strain sequencing project: providing services to taxonomists for standard genome sequencing and annotation.</title>
        <authorList>
            <consortium name="The Broad Institute Genomics Platform"/>
            <consortium name="The Broad Institute Genome Sequencing Center for Infectious Disease"/>
            <person name="Wu L."/>
            <person name="Ma J."/>
        </authorList>
    </citation>
    <scope>NUCLEOTIDE SEQUENCE [LARGE SCALE GENOMIC DNA]</scope>
    <source>
        <strain evidence="11">KCTC 42986</strain>
    </source>
</reference>
<evidence type="ECO:0000256" key="3">
    <source>
        <dbReference type="ARBA" id="ARBA00013831"/>
    </source>
</evidence>
<dbReference type="CDD" id="cd03019">
    <property type="entry name" value="DsbA_DsbA"/>
    <property type="match status" value="1"/>
</dbReference>
<evidence type="ECO:0000259" key="9">
    <source>
        <dbReference type="PROSITE" id="PS51352"/>
    </source>
</evidence>
<evidence type="ECO:0000256" key="6">
    <source>
        <dbReference type="ARBA" id="ARBA00023157"/>
    </source>
</evidence>